<dbReference type="PROSITE" id="PS00108">
    <property type="entry name" value="PROTEIN_KINASE_ST"/>
    <property type="match status" value="1"/>
</dbReference>
<evidence type="ECO:0000313" key="10">
    <source>
        <dbReference type="Proteomes" id="UP000663929"/>
    </source>
</evidence>
<dbReference type="EMBL" id="CP071793">
    <property type="protein sequence ID" value="QTD49893.1"/>
    <property type="molecule type" value="Genomic_DNA"/>
</dbReference>
<dbReference type="InterPro" id="IPR008271">
    <property type="entry name" value="Ser/Thr_kinase_AS"/>
</dbReference>
<keyword evidence="7" id="KW-0472">Membrane</keyword>
<evidence type="ECO:0000259" key="8">
    <source>
        <dbReference type="PROSITE" id="PS50011"/>
    </source>
</evidence>
<keyword evidence="5" id="KW-0802">TPR repeat</keyword>
<dbReference type="SUPFAM" id="SSF48452">
    <property type="entry name" value="TPR-like"/>
    <property type="match status" value="2"/>
</dbReference>
<accession>A0A8A4TJY2</accession>
<proteinExistence type="predicted"/>
<organism evidence="9 10">
    <name type="scientific">Sulfidibacter corallicola</name>
    <dbReference type="NCBI Taxonomy" id="2818388"/>
    <lineage>
        <taxon>Bacteria</taxon>
        <taxon>Pseudomonadati</taxon>
        <taxon>Acidobacteriota</taxon>
        <taxon>Holophagae</taxon>
        <taxon>Acanthopleuribacterales</taxon>
        <taxon>Acanthopleuribacteraceae</taxon>
        <taxon>Sulfidibacter</taxon>
    </lineage>
</organism>
<evidence type="ECO:0000256" key="4">
    <source>
        <dbReference type="ARBA" id="ARBA00022840"/>
    </source>
</evidence>
<evidence type="ECO:0000256" key="5">
    <source>
        <dbReference type="PROSITE-ProRule" id="PRU00339"/>
    </source>
</evidence>
<keyword evidence="7" id="KW-1133">Transmembrane helix</keyword>
<keyword evidence="7" id="KW-0812">Transmembrane</keyword>
<dbReference type="Gene3D" id="3.30.200.20">
    <property type="entry name" value="Phosphorylase Kinase, domain 1"/>
    <property type="match status" value="1"/>
</dbReference>
<dbReference type="PANTHER" id="PTHR43289">
    <property type="entry name" value="MITOGEN-ACTIVATED PROTEIN KINASE KINASE KINASE 20-RELATED"/>
    <property type="match status" value="1"/>
</dbReference>
<dbReference type="KEGG" id="scor:J3U87_30290"/>
<dbReference type="Gene3D" id="1.10.510.10">
    <property type="entry name" value="Transferase(Phosphotransferase) domain 1"/>
    <property type="match status" value="1"/>
</dbReference>
<dbReference type="AlphaFoldDB" id="A0A8A4TJY2"/>
<name>A0A8A4TJY2_SULCO</name>
<dbReference type="PROSITE" id="PS50005">
    <property type="entry name" value="TPR"/>
    <property type="match status" value="1"/>
</dbReference>
<dbReference type="Gene3D" id="1.25.40.10">
    <property type="entry name" value="Tetratricopeptide repeat domain"/>
    <property type="match status" value="2"/>
</dbReference>
<dbReference type="InterPro" id="IPR019734">
    <property type="entry name" value="TPR_rpt"/>
</dbReference>
<dbReference type="Proteomes" id="UP000663929">
    <property type="component" value="Chromosome"/>
</dbReference>
<dbReference type="SMART" id="SM00220">
    <property type="entry name" value="S_TKc"/>
    <property type="match status" value="1"/>
</dbReference>
<keyword evidence="1" id="KW-0808">Transferase</keyword>
<dbReference type="RefSeq" id="WP_237379524.1">
    <property type="nucleotide sequence ID" value="NZ_CP071793.1"/>
</dbReference>
<dbReference type="CDD" id="cd14014">
    <property type="entry name" value="STKc_PknB_like"/>
    <property type="match status" value="1"/>
</dbReference>
<gene>
    <name evidence="9" type="ORF">J3U87_30290</name>
</gene>
<evidence type="ECO:0000256" key="6">
    <source>
        <dbReference type="PROSITE-ProRule" id="PRU10141"/>
    </source>
</evidence>
<dbReference type="InterPro" id="IPR011009">
    <property type="entry name" value="Kinase-like_dom_sf"/>
</dbReference>
<dbReference type="InterPro" id="IPR000719">
    <property type="entry name" value="Prot_kinase_dom"/>
</dbReference>
<keyword evidence="10" id="KW-1185">Reference proteome</keyword>
<keyword evidence="3 9" id="KW-0418">Kinase</keyword>
<protein>
    <submittedName>
        <fullName evidence="9">Protein kinase</fullName>
    </submittedName>
</protein>
<reference evidence="9" key="1">
    <citation type="submission" date="2021-03" db="EMBL/GenBank/DDBJ databases">
        <title>Acanthopleuribacteraceae sp. M133.</title>
        <authorList>
            <person name="Wang G."/>
        </authorList>
    </citation>
    <scope>NUCLEOTIDE SEQUENCE</scope>
    <source>
        <strain evidence="9">M133</strain>
    </source>
</reference>
<evidence type="ECO:0000256" key="1">
    <source>
        <dbReference type="ARBA" id="ARBA00022679"/>
    </source>
</evidence>
<evidence type="ECO:0000313" key="9">
    <source>
        <dbReference type="EMBL" id="QTD49893.1"/>
    </source>
</evidence>
<evidence type="ECO:0000256" key="3">
    <source>
        <dbReference type="ARBA" id="ARBA00022777"/>
    </source>
</evidence>
<dbReference type="PANTHER" id="PTHR43289:SF6">
    <property type="entry name" value="SERINE_THREONINE-PROTEIN KINASE NEKL-3"/>
    <property type="match status" value="1"/>
</dbReference>
<keyword evidence="2 6" id="KW-0547">Nucleotide-binding</keyword>
<dbReference type="PROSITE" id="PS00107">
    <property type="entry name" value="PROTEIN_KINASE_ATP"/>
    <property type="match status" value="1"/>
</dbReference>
<evidence type="ECO:0000256" key="7">
    <source>
        <dbReference type="SAM" id="Phobius"/>
    </source>
</evidence>
<feature type="binding site" evidence="6">
    <location>
        <position position="100"/>
    </location>
    <ligand>
        <name>ATP</name>
        <dbReference type="ChEBI" id="CHEBI:30616"/>
    </ligand>
</feature>
<feature type="repeat" description="TPR" evidence="5">
    <location>
        <begin position="545"/>
        <end position="578"/>
    </location>
</feature>
<keyword evidence="4 6" id="KW-0067">ATP-binding</keyword>
<feature type="domain" description="Protein kinase" evidence="8">
    <location>
        <begin position="70"/>
        <end position="351"/>
    </location>
</feature>
<sequence length="894" mass="101553">MSDTEKLKRIDRLLERVVETPPDERDIYLDKICDDEDLKQEVRELLTAYGKEAEERQAAFGNPGDRLGPYRLENVIGQGGMGTVYLAEQVEGVSRKVAVKLVRWSLHEKTRSRFDLERQLLAKLNHRYIASLIEVGETPDGLPYLVMEHVEGRPIHEFAEAEHLSFEERIRLFSRVCEAVAYAHARGIIHRDIKPSNILVTKEGGAPVPKLIDFGIARTLEHGETISREIQGTLEYMSPEQTGLSPSAQETSTHSDVYALGALLYRLILGRPPLVWDKRTPLSHALRDIVEKDPPRPRSLFGQLETAAKNGLRNNRVSTDFDAIVMKALAKSPRDRYQTAQTLKEDLHRLIQALPVSARPQTPGYLASRYLRRHFWPALTAFMVILLILALPISIAVTQSREQKRTAMERDRAEEVIALFTEILASGDPALGGDPNLEVRQILDRTRSELPYRLRNRPEIHARLEGVLGEAYLALGLYSESDFLLENARESLIEHQGAGSPKLVQPTAALFELRMTQDDFDRAEPFLAELEHIAEQHEDQPLLLAEALFSRGRLLAKTSKHTEAVTQYREALRIFERRLGKDALQTLRCMKLLGQSTEYAEGLAEAVTLYQTALDMARKGSVMEGDLSLSLAVALSADRRFPEAEPNYRRALELFDRHYGDKSLKSAVVRIRYAYRLIYHKNDLDRAEPMLQIAENTIREKLGERSTHLADVFHNRGMASWNRRNYEDAACFFREAVNVERAANPGPSVQVTNALRRQAFALLRSGRPEEALAVALESNTMAHVVFADNLRFRTTNDFEFAQIAMENGFYAGLRPTWEAIFEFYVQQPERVNIWCHVLAAIAYGEARSGHCADAWELMDHAYETVERAGDQTVVPLRVIQRYREKLQQVCPPAR</sequence>
<dbReference type="SUPFAM" id="SSF56112">
    <property type="entry name" value="Protein kinase-like (PK-like)"/>
    <property type="match status" value="1"/>
</dbReference>
<evidence type="ECO:0000256" key="2">
    <source>
        <dbReference type="ARBA" id="ARBA00022741"/>
    </source>
</evidence>
<dbReference type="Pfam" id="PF00069">
    <property type="entry name" value="Pkinase"/>
    <property type="match status" value="1"/>
</dbReference>
<dbReference type="Pfam" id="PF13424">
    <property type="entry name" value="TPR_12"/>
    <property type="match status" value="1"/>
</dbReference>
<dbReference type="InterPro" id="IPR017441">
    <property type="entry name" value="Protein_kinase_ATP_BS"/>
</dbReference>
<dbReference type="GO" id="GO:0004674">
    <property type="term" value="F:protein serine/threonine kinase activity"/>
    <property type="evidence" value="ECO:0007669"/>
    <property type="project" value="TreeGrafter"/>
</dbReference>
<dbReference type="InterPro" id="IPR011990">
    <property type="entry name" value="TPR-like_helical_dom_sf"/>
</dbReference>
<dbReference type="SMART" id="SM00028">
    <property type="entry name" value="TPR"/>
    <property type="match status" value="4"/>
</dbReference>
<dbReference type="GO" id="GO:0005524">
    <property type="term" value="F:ATP binding"/>
    <property type="evidence" value="ECO:0007669"/>
    <property type="project" value="UniProtKB-UniRule"/>
</dbReference>
<feature type="transmembrane region" description="Helical" evidence="7">
    <location>
        <begin position="375"/>
        <end position="397"/>
    </location>
</feature>
<dbReference type="PROSITE" id="PS50011">
    <property type="entry name" value="PROTEIN_KINASE_DOM"/>
    <property type="match status" value="1"/>
</dbReference>